<evidence type="ECO:0000256" key="2">
    <source>
        <dbReference type="ARBA" id="ARBA00023015"/>
    </source>
</evidence>
<accession>A0ABD1ZL73</accession>
<organism evidence="7 8">
    <name type="scientific">Riccia fluitans</name>
    <dbReference type="NCBI Taxonomy" id="41844"/>
    <lineage>
        <taxon>Eukaryota</taxon>
        <taxon>Viridiplantae</taxon>
        <taxon>Streptophyta</taxon>
        <taxon>Embryophyta</taxon>
        <taxon>Marchantiophyta</taxon>
        <taxon>Marchantiopsida</taxon>
        <taxon>Marchantiidae</taxon>
        <taxon>Marchantiales</taxon>
        <taxon>Ricciaceae</taxon>
        <taxon>Riccia</taxon>
    </lineage>
</organism>
<reference evidence="7 8" key="1">
    <citation type="submission" date="2024-09" db="EMBL/GenBank/DDBJ databases">
        <title>Chromosome-scale assembly of Riccia fluitans.</title>
        <authorList>
            <person name="Paukszto L."/>
            <person name="Sawicki J."/>
            <person name="Karawczyk K."/>
            <person name="Piernik-Szablinska J."/>
            <person name="Szczecinska M."/>
            <person name="Mazdziarz M."/>
        </authorList>
    </citation>
    <scope>NUCLEOTIDE SEQUENCE [LARGE SCALE GENOMIC DNA]</scope>
    <source>
        <strain evidence="7">Rf_01</strain>
        <tissue evidence="7">Aerial parts of the thallus</tissue>
    </source>
</reference>
<protein>
    <recommendedName>
        <fullName evidence="6">BHLH domain-containing protein</fullName>
    </recommendedName>
</protein>
<dbReference type="EMBL" id="JBHFFA010000001">
    <property type="protein sequence ID" value="KAL2652060.1"/>
    <property type="molecule type" value="Genomic_DNA"/>
</dbReference>
<dbReference type="InterPro" id="IPR036638">
    <property type="entry name" value="HLH_DNA-bd_sf"/>
</dbReference>
<keyword evidence="8" id="KW-1185">Reference proteome</keyword>
<evidence type="ECO:0000313" key="8">
    <source>
        <dbReference type="Proteomes" id="UP001605036"/>
    </source>
</evidence>
<sequence length="512" mass="55540">MAELAWLTSSPAAAKVTVNGSSTFNSCNSNENLFDLLQGRIGSSTGGGAFGVGGTPAAAATDSSPFFRTSDQMGVTDHTESSISILKAEDGNDHLQPSLWVAAADGIYSCSSAAAAHVSNIDCNTNQLSTYVKPHDPSPQLQALRDFMAFGTSNSNYHHHHGHHSMPTNVPLENVNLLTSAAAAAPMFLHLGDDSPASHPQLQQQLIGIPHHQSSSLVVDSSQTKSPDLMAYRVLCQAELFATEKSPHRTQFQRENHILAERQRREEMNEKFSALRSMIPKATKKDKASIVGDTIAYVLELEKTLKHLKACKDSRKGYSHKLVGRKRSSSSLKVMDDCDRSNSETPPDPAALTTNTGTAVEETKPGPSCTTGFEDTTEVKERSKESQPEPTANSSSEKFGCESDSSSKHKEKVKEKRVGVDTTVEVQHLGDQQAVIKIVCARSQGLVLRILQALDDCKMEVLQSNVTSNSQQCVHFITVQLKATERDNICDSTSGHFKYVSHAGHNLLLTQE</sequence>
<feature type="region of interest" description="Disordered" evidence="5">
    <location>
        <begin position="317"/>
        <end position="414"/>
    </location>
</feature>
<feature type="compositionally biased region" description="Basic and acidic residues" evidence="5">
    <location>
        <begin position="399"/>
        <end position="414"/>
    </location>
</feature>
<dbReference type="Pfam" id="PF00010">
    <property type="entry name" value="HLH"/>
    <property type="match status" value="1"/>
</dbReference>
<dbReference type="SMART" id="SM00353">
    <property type="entry name" value="HLH"/>
    <property type="match status" value="1"/>
</dbReference>
<dbReference type="SUPFAM" id="SSF47459">
    <property type="entry name" value="HLH, helix-loop-helix DNA-binding domain"/>
    <property type="match status" value="1"/>
</dbReference>
<comment type="subcellular location">
    <subcellularLocation>
        <location evidence="1">Nucleus</location>
    </subcellularLocation>
</comment>
<dbReference type="AlphaFoldDB" id="A0ABD1ZL73"/>
<evidence type="ECO:0000256" key="5">
    <source>
        <dbReference type="SAM" id="MobiDB-lite"/>
    </source>
</evidence>
<feature type="domain" description="BHLH" evidence="6">
    <location>
        <begin position="252"/>
        <end position="301"/>
    </location>
</feature>
<comment type="caution">
    <text evidence="7">The sequence shown here is derived from an EMBL/GenBank/DDBJ whole genome shotgun (WGS) entry which is preliminary data.</text>
</comment>
<dbReference type="Gene3D" id="4.10.280.10">
    <property type="entry name" value="Helix-loop-helix DNA-binding domain"/>
    <property type="match status" value="1"/>
</dbReference>
<proteinExistence type="predicted"/>
<evidence type="ECO:0000313" key="7">
    <source>
        <dbReference type="EMBL" id="KAL2652060.1"/>
    </source>
</evidence>
<feature type="compositionally biased region" description="Polar residues" evidence="5">
    <location>
        <begin position="388"/>
        <end position="397"/>
    </location>
</feature>
<dbReference type="PROSITE" id="PS50888">
    <property type="entry name" value="BHLH"/>
    <property type="match status" value="1"/>
</dbReference>
<dbReference type="PANTHER" id="PTHR46266:SF4">
    <property type="entry name" value="TRANSCRIPTION FACTOR TT8"/>
    <property type="match status" value="1"/>
</dbReference>
<evidence type="ECO:0000256" key="4">
    <source>
        <dbReference type="ARBA" id="ARBA00023242"/>
    </source>
</evidence>
<dbReference type="InterPro" id="IPR054502">
    <property type="entry name" value="bHLH-TF_ACT-like_plant"/>
</dbReference>
<gene>
    <name evidence="7" type="ORF">R1flu_020188</name>
</gene>
<name>A0ABD1ZL73_9MARC</name>
<dbReference type="InterPro" id="IPR011598">
    <property type="entry name" value="bHLH_dom"/>
</dbReference>
<keyword evidence="2" id="KW-0805">Transcription regulation</keyword>
<evidence type="ECO:0000256" key="1">
    <source>
        <dbReference type="ARBA" id="ARBA00004123"/>
    </source>
</evidence>
<keyword evidence="3" id="KW-0804">Transcription</keyword>
<dbReference type="PANTHER" id="PTHR46266">
    <property type="entry name" value="TRANSCRIPTION FACTOR TT8"/>
    <property type="match status" value="1"/>
</dbReference>
<feature type="compositionally biased region" description="Basic and acidic residues" evidence="5">
    <location>
        <begin position="377"/>
        <end position="387"/>
    </location>
</feature>
<dbReference type="GO" id="GO:0005634">
    <property type="term" value="C:nucleus"/>
    <property type="evidence" value="ECO:0007669"/>
    <property type="project" value="UniProtKB-SubCell"/>
</dbReference>
<evidence type="ECO:0000256" key="3">
    <source>
        <dbReference type="ARBA" id="ARBA00023163"/>
    </source>
</evidence>
<keyword evidence="4" id="KW-0539">Nucleus</keyword>
<dbReference type="Proteomes" id="UP001605036">
    <property type="component" value="Unassembled WGS sequence"/>
</dbReference>
<dbReference type="Pfam" id="PF22754">
    <property type="entry name" value="bHLH-TF_ACT-like_plant"/>
    <property type="match status" value="1"/>
</dbReference>
<evidence type="ECO:0000259" key="6">
    <source>
        <dbReference type="PROSITE" id="PS50888"/>
    </source>
</evidence>
<feature type="compositionally biased region" description="Basic residues" evidence="5">
    <location>
        <begin position="317"/>
        <end position="328"/>
    </location>
</feature>